<dbReference type="InParanoid" id="A0A1X7UI97"/>
<accession>A0A1X7UI97</accession>
<organism evidence="1">
    <name type="scientific">Amphimedon queenslandica</name>
    <name type="common">Sponge</name>
    <dbReference type="NCBI Taxonomy" id="400682"/>
    <lineage>
        <taxon>Eukaryota</taxon>
        <taxon>Metazoa</taxon>
        <taxon>Porifera</taxon>
        <taxon>Demospongiae</taxon>
        <taxon>Heteroscleromorpha</taxon>
        <taxon>Haplosclerida</taxon>
        <taxon>Niphatidae</taxon>
        <taxon>Amphimedon</taxon>
    </lineage>
</organism>
<sequence>MATQSQGSLSFLLFLVQKKLFQKNVLQEGLKELFNEFPSVSVVLLEQEVHVSNLKMSDRCLIERPKLN</sequence>
<evidence type="ECO:0000313" key="1">
    <source>
        <dbReference type="EnsemblMetazoa" id="Aqu2.1.27679_001"/>
    </source>
</evidence>
<name>A0A1X7UI97_AMPQE</name>
<dbReference type="EnsemblMetazoa" id="Aqu2.1.27679_001">
    <property type="protein sequence ID" value="Aqu2.1.27679_001"/>
    <property type="gene ID" value="Aqu2.1.27679"/>
</dbReference>
<reference evidence="1" key="1">
    <citation type="submission" date="2017-05" db="UniProtKB">
        <authorList>
            <consortium name="EnsemblMetazoa"/>
        </authorList>
    </citation>
    <scope>IDENTIFICATION</scope>
</reference>
<protein>
    <submittedName>
        <fullName evidence="1">Uncharacterized protein</fullName>
    </submittedName>
</protein>
<proteinExistence type="predicted"/>
<dbReference type="AlphaFoldDB" id="A0A1X7UI97"/>